<accession>I3CHL3</accession>
<dbReference type="Gene3D" id="3.40.50.300">
    <property type="entry name" value="P-loop containing nucleotide triphosphate hydrolases"/>
    <property type="match status" value="1"/>
</dbReference>
<gene>
    <name evidence="5" type="ORF">BegalDRAFT_2252</name>
</gene>
<dbReference type="InterPro" id="IPR003439">
    <property type="entry name" value="ABC_transporter-like_ATP-bd"/>
</dbReference>
<keyword evidence="6" id="KW-1185">Reference proteome</keyword>
<evidence type="ECO:0000259" key="4">
    <source>
        <dbReference type="PROSITE" id="PS50893"/>
    </source>
</evidence>
<sequence length="261" mass="28488">MIHAMSLSPAIEINQLRTQFGKMVIHENLNMSIYPQEIVAIIGGSGTGKSTVLREIILLEKPVSGSIKVLGREVLGLSDRQALWLRRECGMMFQNGALFSSLTVAENIAIPLQEHTQLSKTTIAKLVAYKIALVGLPAHAGNKYPSQLSGGMIKRAAVARALALDPKILFLDEPTAGLDPVGADALDDMVLQLRELLGLTIVIVTHDLDTLWKVTDKIAVLADKKVLAVEPIRKLQEIDHPWLKEYFHGARGRVTAHAQTA</sequence>
<dbReference type="PANTHER" id="PTHR43023:SF3">
    <property type="entry name" value="PROTEIN TRIGALACTOSYLDIACYLGLYCEROL 3, CHLOROPLASTIC"/>
    <property type="match status" value="1"/>
</dbReference>
<dbReference type="SUPFAM" id="SSF52540">
    <property type="entry name" value="P-loop containing nucleoside triphosphate hydrolases"/>
    <property type="match status" value="1"/>
</dbReference>
<dbReference type="EMBL" id="JH600070">
    <property type="protein sequence ID" value="EIJ43106.1"/>
    <property type="molecule type" value="Genomic_DNA"/>
</dbReference>
<dbReference type="eggNOG" id="COG1127">
    <property type="taxonomic scope" value="Bacteria"/>
</dbReference>
<dbReference type="PROSITE" id="PS50893">
    <property type="entry name" value="ABC_TRANSPORTER_2"/>
    <property type="match status" value="1"/>
</dbReference>
<feature type="domain" description="ABC transporter" evidence="4">
    <location>
        <begin position="11"/>
        <end position="248"/>
    </location>
</feature>
<name>I3CHL3_9GAMM</name>
<dbReference type="Pfam" id="PF00005">
    <property type="entry name" value="ABC_tran"/>
    <property type="match status" value="1"/>
</dbReference>
<protein>
    <submittedName>
        <fullName evidence="5">ABC-type transport system involved in resistance to organic solvents, ATPase component</fullName>
    </submittedName>
</protein>
<keyword evidence="1" id="KW-0813">Transport</keyword>
<keyword evidence="3" id="KW-0067">ATP-binding</keyword>
<dbReference type="InterPro" id="IPR027417">
    <property type="entry name" value="P-loop_NTPase"/>
</dbReference>
<dbReference type="SMART" id="SM00382">
    <property type="entry name" value="AAA"/>
    <property type="match status" value="1"/>
</dbReference>
<dbReference type="GO" id="GO:0005524">
    <property type="term" value="F:ATP binding"/>
    <property type="evidence" value="ECO:0007669"/>
    <property type="project" value="UniProtKB-KW"/>
</dbReference>
<evidence type="ECO:0000313" key="5">
    <source>
        <dbReference type="EMBL" id="EIJ43106.1"/>
    </source>
</evidence>
<dbReference type="GO" id="GO:0016887">
    <property type="term" value="F:ATP hydrolysis activity"/>
    <property type="evidence" value="ECO:0007669"/>
    <property type="project" value="InterPro"/>
</dbReference>
<dbReference type="OrthoDB" id="9802264at2"/>
<dbReference type="InterPro" id="IPR003593">
    <property type="entry name" value="AAA+_ATPase"/>
</dbReference>
<reference evidence="5 6" key="1">
    <citation type="submission" date="2011-11" db="EMBL/GenBank/DDBJ databases">
        <title>Improved High-Quality Draft sequence of Beggiatoa alba B18lD.</title>
        <authorList>
            <consortium name="US DOE Joint Genome Institute"/>
            <person name="Lucas S."/>
            <person name="Han J."/>
            <person name="Lapidus A."/>
            <person name="Cheng J.-F."/>
            <person name="Goodwin L."/>
            <person name="Pitluck S."/>
            <person name="Peters L."/>
            <person name="Mikhailova N."/>
            <person name="Held B."/>
            <person name="Detter J.C."/>
            <person name="Han C."/>
            <person name="Tapia R."/>
            <person name="Land M."/>
            <person name="Hauser L."/>
            <person name="Kyrpides N."/>
            <person name="Ivanova N."/>
            <person name="Pagani I."/>
            <person name="Samuel K."/>
            <person name="Teske A."/>
            <person name="Mueller J."/>
            <person name="Woyke T."/>
        </authorList>
    </citation>
    <scope>NUCLEOTIDE SEQUENCE [LARGE SCALE GENOMIC DNA]</scope>
    <source>
        <strain evidence="5 6">B18LD</strain>
    </source>
</reference>
<proteinExistence type="predicted"/>
<dbReference type="AlphaFoldDB" id="I3CHL3"/>
<dbReference type="STRING" id="395493.BegalDRAFT_2252"/>
<dbReference type="InterPro" id="IPR017871">
    <property type="entry name" value="ABC_transporter-like_CS"/>
</dbReference>
<dbReference type="HOGENOM" id="CLU_000604_1_22_6"/>
<dbReference type="PANTHER" id="PTHR43023">
    <property type="entry name" value="PROTEIN TRIGALACTOSYLDIACYLGLYCEROL 3, CHLOROPLASTIC"/>
    <property type="match status" value="1"/>
</dbReference>
<dbReference type="PROSITE" id="PS00211">
    <property type="entry name" value="ABC_TRANSPORTER_1"/>
    <property type="match status" value="1"/>
</dbReference>
<evidence type="ECO:0000256" key="2">
    <source>
        <dbReference type="ARBA" id="ARBA00022741"/>
    </source>
</evidence>
<evidence type="ECO:0000313" key="6">
    <source>
        <dbReference type="Proteomes" id="UP000005744"/>
    </source>
</evidence>
<dbReference type="Proteomes" id="UP000005744">
    <property type="component" value="Unassembled WGS sequence"/>
</dbReference>
<evidence type="ECO:0000256" key="1">
    <source>
        <dbReference type="ARBA" id="ARBA00022448"/>
    </source>
</evidence>
<keyword evidence="2" id="KW-0547">Nucleotide-binding</keyword>
<evidence type="ECO:0000256" key="3">
    <source>
        <dbReference type="ARBA" id="ARBA00022840"/>
    </source>
</evidence>
<organism evidence="5 6">
    <name type="scientific">Beggiatoa alba B18LD</name>
    <dbReference type="NCBI Taxonomy" id="395493"/>
    <lineage>
        <taxon>Bacteria</taxon>
        <taxon>Pseudomonadati</taxon>
        <taxon>Pseudomonadota</taxon>
        <taxon>Gammaproteobacteria</taxon>
        <taxon>Thiotrichales</taxon>
        <taxon>Thiotrichaceae</taxon>
        <taxon>Beggiatoa</taxon>
    </lineage>
</organism>